<feature type="coiled-coil region" evidence="1">
    <location>
        <begin position="788"/>
        <end position="815"/>
    </location>
</feature>
<dbReference type="Pfam" id="PF16032">
    <property type="entry name" value="DUF4788"/>
    <property type="match status" value="1"/>
</dbReference>
<feature type="domain" description="DUF4776" evidence="3">
    <location>
        <begin position="463"/>
        <end position="711"/>
    </location>
</feature>
<keyword evidence="1" id="KW-0175">Coiled coil</keyword>
<feature type="domain" description="DUF4776" evidence="3">
    <location>
        <begin position="283"/>
        <end position="456"/>
    </location>
</feature>
<keyword evidence="5" id="KW-1185">Reference proteome</keyword>
<feature type="region of interest" description="Disordered" evidence="2">
    <location>
        <begin position="739"/>
        <end position="787"/>
    </location>
</feature>
<name>A0A6J1L5E6_DROHY</name>
<dbReference type="RefSeq" id="XP_023161713.2">
    <property type="nucleotide sequence ID" value="XM_023305945.2"/>
</dbReference>
<dbReference type="OrthoDB" id="7883086at2759"/>
<dbReference type="GeneID" id="111593275"/>
<evidence type="ECO:0000313" key="5">
    <source>
        <dbReference type="Proteomes" id="UP000504633"/>
    </source>
</evidence>
<dbReference type="Pfam" id="PF16003">
    <property type="entry name" value="DUF4776"/>
    <property type="match status" value="2"/>
</dbReference>
<dbReference type="AlphaFoldDB" id="A0A6J1L5E6"/>
<evidence type="ECO:0000259" key="4">
    <source>
        <dbReference type="Pfam" id="PF16032"/>
    </source>
</evidence>
<proteinExistence type="predicted"/>
<evidence type="ECO:0000256" key="2">
    <source>
        <dbReference type="SAM" id="MobiDB-lite"/>
    </source>
</evidence>
<dbReference type="KEGG" id="dhe:111593275"/>
<dbReference type="PANTHER" id="PTHR39079">
    <property type="entry name" value="FI08034P-RELATED"/>
    <property type="match status" value="1"/>
</dbReference>
<feature type="domain" description="DUF4788" evidence="4">
    <location>
        <begin position="16"/>
        <end position="241"/>
    </location>
</feature>
<reference evidence="6" key="1">
    <citation type="submission" date="2025-08" db="UniProtKB">
        <authorList>
            <consortium name="RefSeq"/>
        </authorList>
    </citation>
    <scope>IDENTIFICATION</scope>
    <source>
        <strain evidence="6">15085-1641.00</strain>
        <tissue evidence="6">Whole body</tissue>
    </source>
</reference>
<evidence type="ECO:0000256" key="1">
    <source>
        <dbReference type="SAM" id="Coils"/>
    </source>
</evidence>
<feature type="compositionally biased region" description="Gly residues" evidence="2">
    <location>
        <begin position="758"/>
        <end position="770"/>
    </location>
</feature>
<sequence>MLPTDSRVPTFLFDTIVTRLELTKDKVDDPQGFTVNLKFNNIPIVITPSRINVNEFQDGRQKEITTDAERLSQVIESQGLSITVRYYGNTLGSAVLTFPQTFIDAIQPDMDQILHQDKCILIRRGMDIGTVELLCSLYRKCENQTEPIEPSNKSIATIGKTINQTDVMFVFGHPDTCPEVCEPCADKIEPVEGDERLLLDLKRYSGGIQRVTDPPVEKRSTNACDQLKNITEQFEEIIDSVVQKVNELKNDDLVLTDWSGKKKYIQNYVDRTINVPFEDPEKMGIKPIRYCPVCLNPMSCFPKYSPCPKCCTKAIPQFDAVPTESLTVDEIIDECLKVPKRLAEDFCVDPCAESTQDGATHCTCKGLKFCAHCRIRKMCAKMFNAETSFSKPCPKVEPTENDDFCIIVESDESSPFSCSPYLERVLGQLRDIYKERDDQKTALLNEQSLLRIKEISKNSLMNQNSTFMNRMPQGPKIGHKTCLKQDPNVSRRHGWAWMSTKKARKHGWRPGAICRYAGAIMRFFLQYSAEKNAFNTCRLAEEAEASIQPAILNLRKKNGAIYITLNAVNSPYVEMKPIVFKIVKSDLAVALRAIKNKLKNKGFPKCVCHKSVMMCVCRKAVDKKHLVNALQKECKRRRMESCEDHLILTDTSESEMEFNLDVTPVKPGGKPQLTIKPRTANLSTQTATNDQQAQPMYPTELSPYWRVYDCAAGDRYTGTAFGIPGEAVFEDGVFGLGGGGPHGPSATHGGRIKEKGMRSGGGKGGKGIPGGKKKSSGPSPAIPVRMPKRYTEANKARAQAEKDAIKNEIAKKKQGIDLMQYLMKAGTVPKPWNPNEPKPEVKSKVRTGPVVGVDGLTDAQRKRKALNQVDVPPFERLARLGKGIDPCANQCYSPYANPCTQYKPCSYYC</sequence>
<dbReference type="InterPro" id="IPR031949">
    <property type="entry name" value="DUF4776"/>
</dbReference>
<organism evidence="5 6">
    <name type="scientific">Drosophila hydei</name>
    <name type="common">Fruit fly</name>
    <dbReference type="NCBI Taxonomy" id="7224"/>
    <lineage>
        <taxon>Eukaryota</taxon>
        <taxon>Metazoa</taxon>
        <taxon>Ecdysozoa</taxon>
        <taxon>Arthropoda</taxon>
        <taxon>Hexapoda</taxon>
        <taxon>Insecta</taxon>
        <taxon>Pterygota</taxon>
        <taxon>Neoptera</taxon>
        <taxon>Endopterygota</taxon>
        <taxon>Diptera</taxon>
        <taxon>Brachycera</taxon>
        <taxon>Muscomorpha</taxon>
        <taxon>Ephydroidea</taxon>
        <taxon>Drosophilidae</taxon>
        <taxon>Drosophila</taxon>
    </lineage>
</organism>
<protein>
    <submittedName>
        <fullName evidence="6">Uncharacterized protein LOC111593275</fullName>
    </submittedName>
</protein>
<evidence type="ECO:0000259" key="3">
    <source>
        <dbReference type="Pfam" id="PF16003"/>
    </source>
</evidence>
<dbReference type="PANTHER" id="PTHR39079:SF1">
    <property type="entry name" value="GH11706P-RELATED"/>
    <property type="match status" value="1"/>
</dbReference>
<gene>
    <name evidence="6" type="primary">LOC111593275</name>
</gene>
<dbReference type="Proteomes" id="UP000504633">
    <property type="component" value="Unplaced"/>
</dbReference>
<evidence type="ECO:0000313" key="6">
    <source>
        <dbReference type="RefSeq" id="XP_023161713.2"/>
    </source>
</evidence>
<dbReference type="InterPro" id="IPR031992">
    <property type="entry name" value="DUF4788"/>
</dbReference>
<accession>A0A6J1L5E6</accession>
<dbReference type="OMA" id="RLTIKCE"/>